<evidence type="ECO:0008006" key="3">
    <source>
        <dbReference type="Google" id="ProtNLM"/>
    </source>
</evidence>
<organism evidence="1 2">
    <name type="scientific">Tessaracoccus flavescens</name>
    <dbReference type="NCBI Taxonomy" id="399497"/>
    <lineage>
        <taxon>Bacteria</taxon>
        <taxon>Bacillati</taxon>
        <taxon>Actinomycetota</taxon>
        <taxon>Actinomycetes</taxon>
        <taxon>Propionibacteriales</taxon>
        <taxon>Propionibacteriaceae</taxon>
        <taxon>Tessaracoccus</taxon>
    </lineage>
</organism>
<comment type="caution">
    <text evidence="1">The sequence shown here is derived from an EMBL/GenBank/DDBJ whole genome shotgun (WGS) entry which is preliminary data.</text>
</comment>
<sequence>MGKKRRSQLLLELPFSSEPPVFTSAAVGLPRIMRRPAASFTMDITILDSADARLLRAGVTVAHRVVDGLGEWYLAAPGWEPHLPAERIEPLGATGDLPDEFGRLIRPIVRRGVIGTLAALHCERDEWALRTSEGTVAAIVRDDRVTVRRSGMTTARYREVTITASQPLTGQQRDFLASAALSVNATIVDEFPTLRQRIGAPATGLTGFPARGPLHRDASLEEFVTWVFTKHLGEITRADLRRRGGDPNDCAEVTDRVWAFGRDLRGLASVLEPSWREETERLLAGLPFTTAGEADGTVLDVIESLVLAVRAPRLGNLSQKPAAQVLFERAEQATMILADRCRTLEANAADDKWAGALRAAEHLELVATVAEPLFAKPLRKLLRQLGEVVDDLRAADGATSLPEFDGLSAAQAFQLGQESERKRALVAKARRDFIHEWPERVVEARKQLKKAAKKIRATA</sequence>
<evidence type="ECO:0000313" key="1">
    <source>
        <dbReference type="EMBL" id="HJE50624.1"/>
    </source>
</evidence>
<reference evidence="1" key="1">
    <citation type="journal article" date="2021" name="PeerJ">
        <title>Extensive microbial diversity within the chicken gut microbiome revealed by metagenomics and culture.</title>
        <authorList>
            <person name="Gilroy R."/>
            <person name="Ravi A."/>
            <person name="Getino M."/>
            <person name="Pursley I."/>
            <person name="Horton D.L."/>
            <person name="Alikhan N.F."/>
            <person name="Baker D."/>
            <person name="Gharbi K."/>
            <person name="Hall N."/>
            <person name="Watson M."/>
            <person name="Adriaenssens E.M."/>
            <person name="Foster-Nyarko E."/>
            <person name="Jarju S."/>
            <person name="Secka A."/>
            <person name="Antonio M."/>
            <person name="Oren A."/>
            <person name="Chaudhuri R.R."/>
            <person name="La Ragione R."/>
            <person name="Hildebrand F."/>
            <person name="Pallen M.J."/>
        </authorList>
    </citation>
    <scope>NUCLEOTIDE SEQUENCE</scope>
    <source>
        <strain evidence="1">ChiGjej3B3-7470</strain>
    </source>
</reference>
<dbReference type="Proteomes" id="UP000712713">
    <property type="component" value="Unassembled WGS sequence"/>
</dbReference>
<accession>A0A921ELZ8</accession>
<gene>
    <name evidence="1" type="ORF">K8V15_01355</name>
</gene>
<dbReference type="EMBL" id="DYZF01000035">
    <property type="protein sequence ID" value="HJE50624.1"/>
    <property type="molecule type" value="Genomic_DNA"/>
</dbReference>
<name>A0A921ELZ8_9ACTN</name>
<proteinExistence type="predicted"/>
<evidence type="ECO:0000313" key="2">
    <source>
        <dbReference type="Proteomes" id="UP000712713"/>
    </source>
</evidence>
<protein>
    <recommendedName>
        <fullName evidence="3">CHAD domain-containing protein</fullName>
    </recommendedName>
</protein>
<dbReference type="AlphaFoldDB" id="A0A921ELZ8"/>
<reference evidence="1" key="2">
    <citation type="submission" date="2021-09" db="EMBL/GenBank/DDBJ databases">
        <authorList>
            <person name="Gilroy R."/>
        </authorList>
    </citation>
    <scope>NUCLEOTIDE SEQUENCE</scope>
    <source>
        <strain evidence="1">ChiGjej3B3-7470</strain>
    </source>
</reference>